<feature type="domain" description="KAP NTPase" evidence="1">
    <location>
        <begin position="14"/>
        <end position="255"/>
    </location>
</feature>
<evidence type="ECO:0000313" key="2">
    <source>
        <dbReference type="EMBL" id="MDI2089816.1"/>
    </source>
</evidence>
<dbReference type="RefSeq" id="WP_281446991.1">
    <property type="nucleotide sequence ID" value="NZ_JASBAO010000001.1"/>
</dbReference>
<comment type="caution">
    <text evidence="2">The sequence shown here is derived from an EMBL/GenBank/DDBJ whole genome shotgun (WGS) entry which is preliminary data.</text>
</comment>
<reference evidence="2" key="1">
    <citation type="submission" date="2023-05" db="EMBL/GenBank/DDBJ databases">
        <title>Whole genome sequence of Commensalibacter sp.</title>
        <authorList>
            <person name="Charoenyingcharoen P."/>
            <person name="Yukphan P."/>
        </authorList>
    </citation>
    <scope>NUCLEOTIDE SEQUENCE</scope>
    <source>
        <strain evidence="2">TBRC 16381</strain>
    </source>
</reference>
<evidence type="ECO:0000259" key="1">
    <source>
        <dbReference type="Pfam" id="PF07693"/>
    </source>
</evidence>
<dbReference type="Proteomes" id="UP001431634">
    <property type="component" value="Unassembled WGS sequence"/>
</dbReference>
<protein>
    <recommendedName>
        <fullName evidence="1">KAP NTPase domain-containing protein</fullName>
    </recommendedName>
</protein>
<name>A0ABT6PZ78_9PROT</name>
<dbReference type="InterPro" id="IPR011646">
    <property type="entry name" value="KAP_P-loop"/>
</dbReference>
<keyword evidence="3" id="KW-1185">Reference proteome</keyword>
<organism evidence="2 3">
    <name type="scientific">Commensalibacter oyaizuii</name>
    <dbReference type="NCBI Taxonomy" id="3043873"/>
    <lineage>
        <taxon>Bacteria</taxon>
        <taxon>Pseudomonadati</taxon>
        <taxon>Pseudomonadota</taxon>
        <taxon>Alphaproteobacteria</taxon>
        <taxon>Acetobacterales</taxon>
        <taxon>Acetobacteraceae</taxon>
    </lineage>
</organism>
<sequence length="258" mass="29838">MLTDSIVNVKDPNQHITEYLNSFIYASDCPNYAVLVTGKCGYDKSHYIDHFINNFCTEKTILQTPIMKNCTRLASLQAMASISHIVPAQEYMGQVVKDSQKRFIKINLSGLKCIAELKDAIFSQQFPAFNSKISKTVSSFFRKISDRVKNYLSLFQIPFSALQKKDPFYLASHVETIFIFDNIDKANIPLKDLIEYINNFITKEKKKVILVADEQELLKKENAKFHDFFRDDSSYDAIIYTIFKENRIKKTLEVQSYS</sequence>
<accession>A0ABT6PZ78</accession>
<proteinExistence type="predicted"/>
<gene>
    <name evidence="2" type="ORF">QJV27_00240</name>
</gene>
<dbReference type="Pfam" id="PF07693">
    <property type="entry name" value="KAP_NTPase"/>
    <property type="match status" value="1"/>
</dbReference>
<dbReference type="EMBL" id="JASBAO010000001">
    <property type="protein sequence ID" value="MDI2089816.1"/>
    <property type="molecule type" value="Genomic_DNA"/>
</dbReference>
<evidence type="ECO:0000313" key="3">
    <source>
        <dbReference type="Proteomes" id="UP001431634"/>
    </source>
</evidence>